<gene>
    <name evidence="1" type="ORF">MVUOKPPV_CDS0100</name>
</gene>
<sequence length="67" mass="7649">MSKSSFEKVFLPAFSLELFKVPNQPPMVFLLPPQKSVRLSNSFVFPEDLCTTLIERFSRADAAWKAI</sequence>
<organism evidence="1 2">
    <name type="scientific">Klebsiella phage phi1_175008</name>
    <dbReference type="NCBI Taxonomy" id="3127744"/>
    <lineage>
        <taxon>Viruses</taxon>
        <taxon>Duplodnaviria</taxon>
        <taxon>Heunggongvirae</taxon>
        <taxon>Uroviricota</taxon>
        <taxon>Caudoviricetes</taxon>
        <taxon>Stephanstirmvirinae</taxon>
    </lineage>
</organism>
<evidence type="ECO:0000313" key="1">
    <source>
        <dbReference type="EMBL" id="XKX17497.1"/>
    </source>
</evidence>
<dbReference type="Proteomes" id="UP001365931">
    <property type="component" value="Segment"/>
</dbReference>
<evidence type="ECO:0000313" key="2">
    <source>
        <dbReference type="Proteomes" id="UP001365931"/>
    </source>
</evidence>
<reference evidence="1" key="1">
    <citation type="submission" date="2024-09" db="EMBL/GenBank/DDBJ databases">
        <title>The complete genome of Klebsiella pneumoniae phage phi1_175008.</title>
        <authorList>
            <person name="Li J."/>
            <person name="Feng Y."/>
            <person name="Zong Z."/>
        </authorList>
    </citation>
    <scope>NUCLEOTIDE SEQUENCE</scope>
</reference>
<protein>
    <submittedName>
        <fullName evidence="1">Uncharacterized protein</fullName>
    </submittedName>
</protein>
<dbReference type="EMBL" id="PQ360875">
    <property type="protein sequence ID" value="XKX17497.1"/>
    <property type="molecule type" value="Genomic_DNA"/>
</dbReference>
<proteinExistence type="predicted"/>
<accession>A0ACD5FR68</accession>
<name>A0ACD5FR68_9CAUD</name>